<dbReference type="GO" id="GO:0000796">
    <property type="term" value="C:condensin complex"/>
    <property type="evidence" value="ECO:0007669"/>
    <property type="project" value="TreeGrafter"/>
</dbReference>
<dbReference type="GO" id="GO:0000779">
    <property type="term" value="C:condensed chromosome, centromeric region"/>
    <property type="evidence" value="ECO:0007669"/>
    <property type="project" value="TreeGrafter"/>
</dbReference>
<evidence type="ECO:0000313" key="1">
    <source>
        <dbReference type="EMBL" id="KAI5317984.1"/>
    </source>
</evidence>
<dbReference type="GO" id="GO:0007076">
    <property type="term" value="P:mitotic chromosome condensation"/>
    <property type="evidence" value="ECO:0007669"/>
    <property type="project" value="InterPro"/>
</dbReference>
<dbReference type="EMBL" id="JAJFAZ020000007">
    <property type="protein sequence ID" value="KAI5317984.1"/>
    <property type="molecule type" value="Genomic_DNA"/>
</dbReference>
<name>A0AAD4V3V7_PRUDU</name>
<accession>A0AAD4V3V7</accession>
<dbReference type="InterPro" id="IPR026971">
    <property type="entry name" value="CND1/NCAPD3"/>
</dbReference>
<proteinExistence type="predicted"/>
<dbReference type="PANTHER" id="PTHR14222">
    <property type="entry name" value="CONDENSIN"/>
    <property type="match status" value="1"/>
</dbReference>
<organism evidence="1 2">
    <name type="scientific">Prunus dulcis</name>
    <name type="common">Almond</name>
    <name type="synonym">Amygdalus dulcis</name>
    <dbReference type="NCBI Taxonomy" id="3755"/>
    <lineage>
        <taxon>Eukaryota</taxon>
        <taxon>Viridiplantae</taxon>
        <taxon>Streptophyta</taxon>
        <taxon>Embryophyta</taxon>
        <taxon>Tracheophyta</taxon>
        <taxon>Spermatophyta</taxon>
        <taxon>Magnoliopsida</taxon>
        <taxon>eudicotyledons</taxon>
        <taxon>Gunneridae</taxon>
        <taxon>Pentapetalae</taxon>
        <taxon>rosids</taxon>
        <taxon>fabids</taxon>
        <taxon>Rosales</taxon>
        <taxon>Rosaceae</taxon>
        <taxon>Amygdaloideae</taxon>
        <taxon>Amygdaleae</taxon>
        <taxon>Prunus</taxon>
    </lineage>
</organism>
<dbReference type="AlphaFoldDB" id="A0AAD4V3V7"/>
<dbReference type="PANTHER" id="PTHR14222:SF2">
    <property type="entry name" value="CONDENSIN COMPLEX SUBUNIT 1"/>
    <property type="match status" value="1"/>
</dbReference>
<evidence type="ECO:0000313" key="2">
    <source>
        <dbReference type="Proteomes" id="UP001054821"/>
    </source>
</evidence>
<reference evidence="1 2" key="1">
    <citation type="journal article" date="2022" name="G3 (Bethesda)">
        <title>Whole-genome sequence and methylome profiling of the almond [Prunus dulcis (Mill.) D.A. Webb] cultivar 'Nonpareil'.</title>
        <authorList>
            <person name="D'Amico-Willman K.M."/>
            <person name="Ouma W.Z."/>
            <person name="Meulia T."/>
            <person name="Sideli G.M."/>
            <person name="Gradziel T.M."/>
            <person name="Fresnedo-Ramirez J."/>
        </authorList>
    </citation>
    <scope>NUCLEOTIDE SEQUENCE [LARGE SCALE GENOMIC DNA]</scope>
    <source>
        <strain evidence="1">Clone GOH B32 T37-40</strain>
    </source>
</reference>
<dbReference type="GO" id="GO:0010032">
    <property type="term" value="P:meiotic chromosome condensation"/>
    <property type="evidence" value="ECO:0007669"/>
    <property type="project" value="TreeGrafter"/>
</dbReference>
<protein>
    <submittedName>
        <fullName evidence="1">Uncharacterized protein</fullName>
    </submittedName>
</protein>
<dbReference type="GO" id="GO:0042393">
    <property type="term" value="F:histone binding"/>
    <property type="evidence" value="ECO:0007669"/>
    <property type="project" value="TreeGrafter"/>
</dbReference>
<comment type="caution">
    <text evidence="1">The sequence shown here is derived from an EMBL/GenBank/DDBJ whole genome shotgun (WGS) entry which is preliminary data.</text>
</comment>
<keyword evidence="2" id="KW-1185">Reference proteome</keyword>
<sequence length="119" mass="13053">MAPSFVFPQSLRALEEEHEDNRLYAPNPLDIASLCPSKLEEFIKGVDTISALWEFFCFNASGTTAEQSRGAFSVLCMAAKSSSIVLGSHLQDIIDIGFGRRAKMEPLLARTACIMHCSP</sequence>
<dbReference type="Proteomes" id="UP001054821">
    <property type="component" value="Chromosome 7"/>
</dbReference>
<gene>
    <name evidence="1" type="ORF">L3X38_037691</name>
</gene>